<keyword evidence="3 5" id="KW-1133">Transmembrane helix</keyword>
<name>A0A6J6GUI6_9ZZZZ</name>
<evidence type="ECO:0000256" key="5">
    <source>
        <dbReference type="SAM" id="Phobius"/>
    </source>
</evidence>
<evidence type="ECO:0000256" key="1">
    <source>
        <dbReference type="ARBA" id="ARBA00004141"/>
    </source>
</evidence>
<dbReference type="PANTHER" id="PTHR31310:SF7">
    <property type="entry name" value="PA-PHOSPHATASE RELATED-FAMILY PROTEIN DDB_G0268928"/>
    <property type="match status" value="1"/>
</dbReference>
<dbReference type="AlphaFoldDB" id="A0A6J6GUI6"/>
<keyword evidence="2 5" id="KW-0812">Transmembrane</keyword>
<feature type="domain" description="Inositolphosphotransferase Aur1/Ipt1" evidence="6">
    <location>
        <begin position="62"/>
        <end position="273"/>
    </location>
</feature>
<dbReference type="CDD" id="cd03386">
    <property type="entry name" value="PAP2_Aur1_like"/>
    <property type="match status" value="1"/>
</dbReference>
<proteinExistence type="predicted"/>
<evidence type="ECO:0000313" key="7">
    <source>
        <dbReference type="EMBL" id="CAB4603469.1"/>
    </source>
</evidence>
<dbReference type="PANTHER" id="PTHR31310">
    <property type="match status" value="1"/>
</dbReference>
<evidence type="ECO:0000256" key="2">
    <source>
        <dbReference type="ARBA" id="ARBA00022692"/>
    </source>
</evidence>
<comment type="subcellular location">
    <subcellularLocation>
        <location evidence="1">Membrane</location>
        <topology evidence="1">Multi-pass membrane protein</topology>
    </subcellularLocation>
</comment>
<feature type="transmembrane region" description="Helical" evidence="5">
    <location>
        <begin position="263"/>
        <end position="280"/>
    </location>
</feature>
<evidence type="ECO:0000256" key="3">
    <source>
        <dbReference type="ARBA" id="ARBA00022989"/>
    </source>
</evidence>
<protein>
    <submittedName>
        <fullName evidence="7">Unannotated protein</fullName>
    </submittedName>
</protein>
<reference evidence="7" key="1">
    <citation type="submission" date="2020-05" db="EMBL/GenBank/DDBJ databases">
        <authorList>
            <person name="Chiriac C."/>
            <person name="Salcher M."/>
            <person name="Ghai R."/>
            <person name="Kavagutti S V."/>
        </authorList>
    </citation>
    <scope>NUCLEOTIDE SEQUENCE</scope>
</reference>
<feature type="transmembrane region" description="Helical" evidence="5">
    <location>
        <begin position="94"/>
        <end position="112"/>
    </location>
</feature>
<organism evidence="7">
    <name type="scientific">freshwater metagenome</name>
    <dbReference type="NCBI Taxonomy" id="449393"/>
    <lineage>
        <taxon>unclassified sequences</taxon>
        <taxon>metagenomes</taxon>
        <taxon>ecological metagenomes</taxon>
    </lineage>
</organism>
<dbReference type="EMBL" id="CAEZUL010000104">
    <property type="protein sequence ID" value="CAB4603469.1"/>
    <property type="molecule type" value="Genomic_DNA"/>
</dbReference>
<gene>
    <name evidence="7" type="ORF">UFOPK1808_00934</name>
</gene>
<feature type="transmembrane region" description="Helical" evidence="5">
    <location>
        <begin position="238"/>
        <end position="257"/>
    </location>
</feature>
<dbReference type="InterPro" id="IPR026841">
    <property type="entry name" value="Aur1/Ipt1"/>
</dbReference>
<accession>A0A6J6GUI6</accession>
<evidence type="ECO:0000256" key="4">
    <source>
        <dbReference type="ARBA" id="ARBA00023136"/>
    </source>
</evidence>
<sequence>MSDALSSSMANDEAREHQTRWWKEAAIMASFYLLYSITRNRFGSINVKGSDVPLHSFTNALKVIRFERALGLFHEESVQQWFLPYKWFLQAMNTYYGTAHFAVTIGVFIVLYRRRKDVFPLFRNALAAMTGLAIIGFALFPLMPPRLLDAPCPTASETSTTFGGACIETPLRNYNGATNFGFVDTLEVHGGPWDFNSGGIAKMSNQYAAMPSLHIGWASWCAFGIWPLARRKWVRAAVLLYPALTLLCIVVTANHFWLDGVGGLVALGAGFALGGWLHTWNQRRQDAKFELLRLGHPAAGVK</sequence>
<dbReference type="GO" id="GO:0016020">
    <property type="term" value="C:membrane"/>
    <property type="evidence" value="ECO:0007669"/>
    <property type="project" value="UniProtKB-SubCell"/>
</dbReference>
<feature type="transmembrane region" description="Helical" evidence="5">
    <location>
        <begin position="207"/>
        <end position="226"/>
    </location>
</feature>
<evidence type="ECO:0000259" key="6">
    <source>
        <dbReference type="Pfam" id="PF14378"/>
    </source>
</evidence>
<dbReference type="InterPro" id="IPR052185">
    <property type="entry name" value="IPC_Synthase-Related"/>
</dbReference>
<keyword evidence="4 5" id="KW-0472">Membrane</keyword>
<feature type="transmembrane region" description="Helical" evidence="5">
    <location>
        <begin position="124"/>
        <end position="143"/>
    </location>
</feature>
<dbReference type="Pfam" id="PF14378">
    <property type="entry name" value="PAP2_3"/>
    <property type="match status" value="1"/>
</dbReference>